<dbReference type="InterPro" id="IPR015424">
    <property type="entry name" value="PyrdxlP-dep_Trfase"/>
</dbReference>
<dbReference type="PANTHER" id="PTHR43092:SF2">
    <property type="entry name" value="HERCYNYLCYSTEINE SULFOXIDE LYASE"/>
    <property type="match status" value="1"/>
</dbReference>
<dbReference type="Gene3D" id="3.90.1150.10">
    <property type="entry name" value="Aspartate Aminotransferase, domain 1"/>
    <property type="match status" value="1"/>
</dbReference>
<protein>
    <recommendedName>
        <fullName evidence="2">Aminotransferase class V domain-containing protein</fullName>
    </recommendedName>
</protein>
<dbReference type="HOGENOM" id="CLU_003433_3_0_1"/>
<evidence type="ECO:0000313" key="3">
    <source>
        <dbReference type="EMBL" id="EMG46703.1"/>
    </source>
</evidence>
<evidence type="ECO:0000259" key="2">
    <source>
        <dbReference type="Pfam" id="PF00266"/>
    </source>
</evidence>
<dbReference type="AlphaFoldDB" id="M3J426"/>
<reference evidence="3 4" key="1">
    <citation type="submission" date="2013-02" db="EMBL/GenBank/DDBJ databases">
        <title>Genome sequence of Candida maltosa Xu316, a potential industrial strain for xylitol and ethanol production.</title>
        <authorList>
            <person name="Yu J."/>
            <person name="Wang Q."/>
            <person name="Geng X."/>
            <person name="Bao W."/>
            <person name="He P."/>
            <person name="Cai J."/>
        </authorList>
    </citation>
    <scope>NUCLEOTIDE SEQUENCE [LARGE SCALE GENOMIC DNA]</scope>
    <source>
        <strain evidence="4">Xu316</strain>
    </source>
</reference>
<dbReference type="Pfam" id="PF00266">
    <property type="entry name" value="Aminotran_5"/>
    <property type="match status" value="1"/>
</dbReference>
<dbReference type="InterPro" id="IPR015422">
    <property type="entry name" value="PyrdxlP-dep_Trfase_small"/>
</dbReference>
<dbReference type="SUPFAM" id="SSF53383">
    <property type="entry name" value="PLP-dependent transferases"/>
    <property type="match status" value="1"/>
</dbReference>
<dbReference type="OrthoDB" id="5978656at2759"/>
<dbReference type="EMBL" id="AOGT01001908">
    <property type="protein sequence ID" value="EMG46703.1"/>
    <property type="molecule type" value="Genomic_DNA"/>
</dbReference>
<sequence>MPQPLIPFGKQFREKYFTNIEKDVYPVNHGSYGVTPTPVHEKYIELITQNAGYTDKFMKYTTRDIYINSLKEVGKVVNSDYHNLAFVDNATSGVNTVLRSYPLAKGDKIVVQSTVYGACGNTVKFLENRYGVEAVVVDLEYPITNEEIVAKFDEVLKKESPKFCMFDTISSMPGVVFPFEELVKLCKKYNVLSLVDGAHGIGNIPLDLTELKPDFFVSNLHKWFYVPFGCAFLYVDPKHHNNIHTLPVSHSYLDDKTELSPEDQQNRLVDRFWFTGTKNYAAIQVIPEAIDFRNKVCGGEQTIYDYCHKLARDVGDLVSKKWGTSYLDQTSTMVTVEVPTAKFPEIVANWSKLDNEVYHQMFAKKAYTPCIVHNGKLYARFSCQIYNEIDDFDNASDVLLQVLEEVATNKSKL</sequence>
<dbReference type="eggNOG" id="KOG1549">
    <property type="taxonomic scope" value="Eukaryota"/>
</dbReference>
<proteinExistence type="predicted"/>
<gene>
    <name evidence="3" type="ORF">G210_3044</name>
</gene>
<keyword evidence="4" id="KW-1185">Reference proteome</keyword>
<dbReference type="InterPro" id="IPR015421">
    <property type="entry name" value="PyrdxlP-dep_Trfase_major"/>
</dbReference>
<feature type="domain" description="Aminotransferase class V" evidence="2">
    <location>
        <begin position="58"/>
        <end position="324"/>
    </location>
</feature>
<dbReference type="InterPro" id="IPR000192">
    <property type="entry name" value="Aminotrans_V_dom"/>
</dbReference>
<name>M3J426_CANMX</name>
<dbReference type="PANTHER" id="PTHR43092">
    <property type="entry name" value="L-CYSTEINE DESULFHYDRASE"/>
    <property type="match status" value="1"/>
</dbReference>
<dbReference type="Gene3D" id="3.40.640.10">
    <property type="entry name" value="Type I PLP-dependent aspartate aminotransferase-like (Major domain)"/>
    <property type="match status" value="1"/>
</dbReference>
<dbReference type="Proteomes" id="UP000011777">
    <property type="component" value="Unassembled WGS sequence"/>
</dbReference>
<dbReference type="STRING" id="1245528.M3J426"/>
<dbReference type="OMA" id="KELVQMC"/>
<keyword evidence="1" id="KW-0663">Pyridoxal phosphate</keyword>
<organism evidence="3 4">
    <name type="scientific">Candida maltosa (strain Xu316)</name>
    <name type="common">Yeast</name>
    <dbReference type="NCBI Taxonomy" id="1245528"/>
    <lineage>
        <taxon>Eukaryota</taxon>
        <taxon>Fungi</taxon>
        <taxon>Dikarya</taxon>
        <taxon>Ascomycota</taxon>
        <taxon>Saccharomycotina</taxon>
        <taxon>Pichiomycetes</taxon>
        <taxon>Debaryomycetaceae</taxon>
        <taxon>Candida/Lodderomyces clade</taxon>
        <taxon>Candida</taxon>
    </lineage>
</organism>
<comment type="caution">
    <text evidence="3">The sequence shown here is derived from an EMBL/GenBank/DDBJ whole genome shotgun (WGS) entry which is preliminary data.</text>
</comment>
<evidence type="ECO:0000313" key="4">
    <source>
        <dbReference type="Proteomes" id="UP000011777"/>
    </source>
</evidence>
<accession>M3J426</accession>
<evidence type="ECO:0000256" key="1">
    <source>
        <dbReference type="ARBA" id="ARBA00022898"/>
    </source>
</evidence>